<keyword evidence="2" id="KW-1185">Reference proteome</keyword>
<proteinExistence type="predicted"/>
<name>K3ZAY4_SETIT</name>
<dbReference type="InParanoid" id="K3ZAY4"/>
<dbReference type="AlphaFoldDB" id="K3ZAY4"/>
<accession>K3ZAY4</accession>
<reference evidence="1" key="2">
    <citation type="submission" date="2018-08" db="UniProtKB">
        <authorList>
            <consortium name="EnsemblPlants"/>
        </authorList>
    </citation>
    <scope>IDENTIFICATION</scope>
    <source>
        <strain evidence="1">Yugu1</strain>
    </source>
</reference>
<dbReference type="EnsemblPlants" id="KQL15543">
    <property type="protein sequence ID" value="KQL15543"/>
    <property type="gene ID" value="SETIT_023705mg"/>
</dbReference>
<dbReference type="EMBL" id="AGNK02001731">
    <property type="status" value="NOT_ANNOTATED_CDS"/>
    <property type="molecule type" value="Genomic_DNA"/>
</dbReference>
<reference evidence="2" key="1">
    <citation type="journal article" date="2012" name="Nat. Biotechnol.">
        <title>Reference genome sequence of the model plant Setaria.</title>
        <authorList>
            <person name="Bennetzen J.L."/>
            <person name="Schmutz J."/>
            <person name="Wang H."/>
            <person name="Percifield R."/>
            <person name="Hawkins J."/>
            <person name="Pontaroli A.C."/>
            <person name="Estep M."/>
            <person name="Feng L."/>
            <person name="Vaughn J.N."/>
            <person name="Grimwood J."/>
            <person name="Jenkins J."/>
            <person name="Barry K."/>
            <person name="Lindquist E."/>
            <person name="Hellsten U."/>
            <person name="Deshpande S."/>
            <person name="Wang X."/>
            <person name="Wu X."/>
            <person name="Mitros T."/>
            <person name="Triplett J."/>
            <person name="Yang X."/>
            <person name="Ye C.Y."/>
            <person name="Mauro-Herrera M."/>
            <person name="Wang L."/>
            <person name="Li P."/>
            <person name="Sharma M."/>
            <person name="Sharma R."/>
            <person name="Ronald P.C."/>
            <person name="Panaud O."/>
            <person name="Kellogg E.A."/>
            <person name="Brutnell T.P."/>
            <person name="Doust A.N."/>
            <person name="Tuskan G.A."/>
            <person name="Rokhsar D."/>
            <person name="Devos K.M."/>
        </authorList>
    </citation>
    <scope>NUCLEOTIDE SEQUENCE [LARGE SCALE GENOMIC DNA]</scope>
    <source>
        <strain evidence="2">cv. Yugu1</strain>
    </source>
</reference>
<dbReference type="HOGENOM" id="CLU_2162796_0_0_1"/>
<sequence length="111" mass="12821">MSRKYGTKQMGLTVYVQINTKGAASRQAMATSRQHPAPLIVNPRISKLPGGILASDWREELHFWNVNIKHKLYHENMCAPLFHESLLKFHQILYIILHTECCGHCFSLYLK</sequence>
<dbReference type="Gramene" id="KQL15543">
    <property type="protein sequence ID" value="KQL15543"/>
    <property type="gene ID" value="SETIT_023705mg"/>
</dbReference>
<evidence type="ECO:0000313" key="1">
    <source>
        <dbReference type="EnsemblPlants" id="KQL15543"/>
    </source>
</evidence>
<evidence type="ECO:0000313" key="2">
    <source>
        <dbReference type="Proteomes" id="UP000004995"/>
    </source>
</evidence>
<organism evidence="1 2">
    <name type="scientific">Setaria italica</name>
    <name type="common">Foxtail millet</name>
    <name type="synonym">Panicum italicum</name>
    <dbReference type="NCBI Taxonomy" id="4555"/>
    <lineage>
        <taxon>Eukaryota</taxon>
        <taxon>Viridiplantae</taxon>
        <taxon>Streptophyta</taxon>
        <taxon>Embryophyta</taxon>
        <taxon>Tracheophyta</taxon>
        <taxon>Spermatophyta</taxon>
        <taxon>Magnoliopsida</taxon>
        <taxon>Liliopsida</taxon>
        <taxon>Poales</taxon>
        <taxon>Poaceae</taxon>
        <taxon>PACMAD clade</taxon>
        <taxon>Panicoideae</taxon>
        <taxon>Panicodae</taxon>
        <taxon>Paniceae</taxon>
        <taxon>Cenchrinae</taxon>
        <taxon>Setaria</taxon>
    </lineage>
</organism>
<dbReference type="Proteomes" id="UP000004995">
    <property type="component" value="Unassembled WGS sequence"/>
</dbReference>
<protein>
    <submittedName>
        <fullName evidence="1">Uncharacterized protein</fullName>
    </submittedName>
</protein>